<keyword evidence="4" id="KW-1185">Reference proteome</keyword>
<sequence>MESHFKKEKCLIQQTELPHDLITQSILARLPVKQLIRFKSVSKQWYSTLSSPHFALAHFRFPHPSSTESLLIRSNDNIKLLFFENGDHDTQIVSECKIEADFDVGDEKLLLVGSCNGLVCFGSISGCFFIIWNPITREYCKYSKL</sequence>
<accession>A0AAW1GKF5</accession>
<dbReference type="PANTHER" id="PTHR31672:SF13">
    <property type="entry name" value="F-BOX PROTEIN CPR30-LIKE"/>
    <property type="match status" value="1"/>
</dbReference>
<comment type="caution">
    <text evidence="3">The sequence shown here is derived from an EMBL/GenBank/DDBJ whole genome shotgun (WGS) entry which is preliminary data.</text>
</comment>
<dbReference type="SUPFAM" id="SSF81383">
    <property type="entry name" value="F-box domain"/>
    <property type="match status" value="1"/>
</dbReference>
<dbReference type="AlphaFoldDB" id="A0AAW1GKF5"/>
<evidence type="ECO:0000313" key="3">
    <source>
        <dbReference type="EMBL" id="KAK9663964.1"/>
    </source>
</evidence>
<feature type="domain" description="F-box" evidence="2">
    <location>
        <begin position="17"/>
        <end position="54"/>
    </location>
</feature>
<dbReference type="EMBL" id="JBDFQZ010000014">
    <property type="protein sequence ID" value="KAK9663964.1"/>
    <property type="molecule type" value="Genomic_DNA"/>
</dbReference>
<keyword evidence="1" id="KW-0472">Membrane</keyword>
<name>A0AAW1GKF5_SAPOF</name>
<dbReference type="InterPro" id="IPR001810">
    <property type="entry name" value="F-box_dom"/>
</dbReference>
<dbReference type="CDD" id="cd22157">
    <property type="entry name" value="F-box_AtFBW1-like"/>
    <property type="match status" value="1"/>
</dbReference>
<evidence type="ECO:0000313" key="4">
    <source>
        <dbReference type="Proteomes" id="UP001443914"/>
    </source>
</evidence>
<keyword evidence="1" id="KW-1133">Transmembrane helix</keyword>
<dbReference type="Proteomes" id="UP001443914">
    <property type="component" value="Unassembled WGS sequence"/>
</dbReference>
<dbReference type="PANTHER" id="PTHR31672">
    <property type="entry name" value="BNACNNG10540D PROTEIN"/>
    <property type="match status" value="1"/>
</dbReference>
<feature type="transmembrane region" description="Helical" evidence="1">
    <location>
        <begin position="109"/>
        <end position="132"/>
    </location>
</feature>
<organism evidence="3 4">
    <name type="scientific">Saponaria officinalis</name>
    <name type="common">Common soapwort</name>
    <name type="synonym">Lychnis saponaria</name>
    <dbReference type="NCBI Taxonomy" id="3572"/>
    <lineage>
        <taxon>Eukaryota</taxon>
        <taxon>Viridiplantae</taxon>
        <taxon>Streptophyta</taxon>
        <taxon>Embryophyta</taxon>
        <taxon>Tracheophyta</taxon>
        <taxon>Spermatophyta</taxon>
        <taxon>Magnoliopsida</taxon>
        <taxon>eudicotyledons</taxon>
        <taxon>Gunneridae</taxon>
        <taxon>Pentapetalae</taxon>
        <taxon>Caryophyllales</taxon>
        <taxon>Caryophyllaceae</taxon>
        <taxon>Caryophylleae</taxon>
        <taxon>Saponaria</taxon>
    </lineage>
</organism>
<reference evidence="3" key="1">
    <citation type="submission" date="2024-03" db="EMBL/GenBank/DDBJ databases">
        <title>WGS assembly of Saponaria officinalis var. Norfolk2.</title>
        <authorList>
            <person name="Jenkins J."/>
            <person name="Shu S."/>
            <person name="Grimwood J."/>
            <person name="Barry K."/>
            <person name="Goodstein D."/>
            <person name="Schmutz J."/>
            <person name="Leebens-Mack J."/>
            <person name="Osbourn A."/>
        </authorList>
    </citation>
    <scope>NUCLEOTIDE SEQUENCE [LARGE SCALE GENOMIC DNA]</scope>
    <source>
        <strain evidence="3">JIC</strain>
    </source>
</reference>
<keyword evidence="1" id="KW-0812">Transmembrane</keyword>
<dbReference type="Gene3D" id="1.20.1280.50">
    <property type="match status" value="1"/>
</dbReference>
<gene>
    <name evidence="3" type="ORF">RND81_14G009600</name>
</gene>
<protein>
    <recommendedName>
        <fullName evidence="2">F-box domain-containing protein</fullName>
    </recommendedName>
</protein>
<dbReference type="Pfam" id="PF00646">
    <property type="entry name" value="F-box"/>
    <property type="match status" value="1"/>
</dbReference>
<dbReference type="InterPro" id="IPR036047">
    <property type="entry name" value="F-box-like_dom_sf"/>
</dbReference>
<dbReference type="InterPro" id="IPR050796">
    <property type="entry name" value="SCF_F-box_component"/>
</dbReference>
<proteinExistence type="predicted"/>
<evidence type="ECO:0000256" key="1">
    <source>
        <dbReference type="SAM" id="Phobius"/>
    </source>
</evidence>
<evidence type="ECO:0000259" key="2">
    <source>
        <dbReference type="Pfam" id="PF00646"/>
    </source>
</evidence>